<accession>A0A0R0L953</accession>
<protein>
    <submittedName>
        <fullName evidence="1 2">Uncharacterized protein</fullName>
    </submittedName>
</protein>
<dbReference type="EnsemblPlants" id="KRH75536">
    <property type="protein sequence ID" value="KRH75536"/>
    <property type="gene ID" value="GLYMA_01G090600"/>
</dbReference>
<dbReference type="InParanoid" id="A0A0R0L953"/>
<dbReference type="EMBL" id="CM000834">
    <property type="protein sequence ID" value="KRH75536.1"/>
    <property type="molecule type" value="Genomic_DNA"/>
</dbReference>
<evidence type="ECO:0000313" key="2">
    <source>
        <dbReference type="EnsemblPlants" id="KRH75536"/>
    </source>
</evidence>
<dbReference type="FunCoup" id="A0A0R0L953">
    <property type="interactions" value="30"/>
</dbReference>
<gene>
    <name evidence="1" type="ORF">GLYMA_01G090600</name>
</gene>
<dbReference type="OMA" id="NQIRFNT"/>
<reference evidence="1 2" key="1">
    <citation type="journal article" date="2010" name="Nature">
        <title>Genome sequence of the palaeopolyploid soybean.</title>
        <authorList>
            <person name="Schmutz J."/>
            <person name="Cannon S.B."/>
            <person name="Schlueter J."/>
            <person name="Ma J."/>
            <person name="Mitros T."/>
            <person name="Nelson W."/>
            <person name="Hyten D.L."/>
            <person name="Song Q."/>
            <person name="Thelen J.J."/>
            <person name="Cheng J."/>
            <person name="Xu D."/>
            <person name="Hellsten U."/>
            <person name="May G.D."/>
            <person name="Yu Y."/>
            <person name="Sakurai T."/>
            <person name="Umezawa T."/>
            <person name="Bhattacharyya M.K."/>
            <person name="Sandhu D."/>
            <person name="Valliyodan B."/>
            <person name="Lindquist E."/>
            <person name="Peto M."/>
            <person name="Grant D."/>
            <person name="Shu S."/>
            <person name="Goodstein D."/>
            <person name="Barry K."/>
            <person name="Futrell-Griggs M."/>
            <person name="Abernathy B."/>
            <person name="Du J."/>
            <person name="Tian Z."/>
            <person name="Zhu L."/>
            <person name="Gill N."/>
            <person name="Joshi T."/>
            <person name="Libault M."/>
            <person name="Sethuraman A."/>
            <person name="Zhang X.-C."/>
            <person name="Shinozaki K."/>
            <person name="Nguyen H.T."/>
            <person name="Wing R.A."/>
            <person name="Cregan P."/>
            <person name="Specht J."/>
            <person name="Grimwood J."/>
            <person name="Rokhsar D."/>
            <person name="Stacey G."/>
            <person name="Shoemaker R.C."/>
            <person name="Jackson S.A."/>
        </authorList>
    </citation>
    <scope>NUCLEOTIDE SEQUENCE</scope>
    <source>
        <strain evidence="2">cv. Williams 82</strain>
        <tissue evidence="1">Callus</tissue>
    </source>
</reference>
<organism evidence="1">
    <name type="scientific">Glycine max</name>
    <name type="common">Soybean</name>
    <name type="synonym">Glycine hispida</name>
    <dbReference type="NCBI Taxonomy" id="3847"/>
    <lineage>
        <taxon>Eukaryota</taxon>
        <taxon>Viridiplantae</taxon>
        <taxon>Streptophyta</taxon>
        <taxon>Embryophyta</taxon>
        <taxon>Tracheophyta</taxon>
        <taxon>Spermatophyta</taxon>
        <taxon>Magnoliopsida</taxon>
        <taxon>eudicotyledons</taxon>
        <taxon>Gunneridae</taxon>
        <taxon>Pentapetalae</taxon>
        <taxon>rosids</taxon>
        <taxon>fabids</taxon>
        <taxon>Fabales</taxon>
        <taxon>Fabaceae</taxon>
        <taxon>Papilionoideae</taxon>
        <taxon>50 kb inversion clade</taxon>
        <taxon>NPAAA clade</taxon>
        <taxon>indigoferoid/millettioid clade</taxon>
        <taxon>Phaseoleae</taxon>
        <taxon>Glycine</taxon>
        <taxon>Glycine subgen. Soja</taxon>
    </lineage>
</organism>
<reference evidence="1" key="3">
    <citation type="submission" date="2018-07" db="EMBL/GenBank/DDBJ databases">
        <title>WGS assembly of Glycine max.</title>
        <authorList>
            <person name="Schmutz J."/>
            <person name="Cannon S."/>
            <person name="Schlueter J."/>
            <person name="Ma J."/>
            <person name="Mitros T."/>
            <person name="Nelson W."/>
            <person name="Hyten D."/>
            <person name="Song Q."/>
            <person name="Thelen J."/>
            <person name="Cheng J."/>
            <person name="Xu D."/>
            <person name="Hellsten U."/>
            <person name="May G."/>
            <person name="Yu Y."/>
            <person name="Sakurai T."/>
            <person name="Umezawa T."/>
            <person name="Bhattacharyya M."/>
            <person name="Sandhu D."/>
            <person name="Valliyodan B."/>
            <person name="Lindquist E."/>
            <person name="Peto M."/>
            <person name="Grant D."/>
            <person name="Shu S."/>
            <person name="Goodstein D."/>
            <person name="Barry K."/>
            <person name="Futrell-Griggs M."/>
            <person name="Abernathy B."/>
            <person name="Du J."/>
            <person name="Tian Z."/>
            <person name="Zhu L."/>
            <person name="Gill N."/>
            <person name="Joshi T."/>
            <person name="Libault M."/>
            <person name="Sethuraman A."/>
            <person name="Zhang X."/>
            <person name="Shinozaki K."/>
            <person name="Nguyen H."/>
            <person name="Wing R."/>
            <person name="Cregan P."/>
            <person name="Specht J."/>
            <person name="Grimwood J."/>
            <person name="Rokhsar D."/>
            <person name="Stacey G."/>
            <person name="Shoemaker R."/>
            <person name="Jackson S."/>
        </authorList>
    </citation>
    <scope>NUCLEOTIDE SEQUENCE</scope>
    <source>
        <tissue evidence="1">Callus</tissue>
    </source>
</reference>
<proteinExistence type="predicted"/>
<evidence type="ECO:0000313" key="1">
    <source>
        <dbReference type="EMBL" id="KRH75536.1"/>
    </source>
</evidence>
<sequence>MKELLAIWQRSNRLSLITIKRTVFGHLLSGMSKKATTKEFLDALRERYHVFDNTESGCTMKQLTNIRYDIVGDVIIVKHALNSLPFYFTQVKTAYNTIGEKWTVNDFITKCVVEEEELKKEKSDIALLSLHGKPISGKGHWRNTKTASNASNRYQVQGNQIRFNTTV</sequence>
<reference evidence="2" key="2">
    <citation type="submission" date="2018-02" db="UniProtKB">
        <authorList>
            <consortium name="EnsemblPlants"/>
        </authorList>
    </citation>
    <scope>IDENTIFICATION</scope>
    <source>
        <strain evidence="2">Williams 82</strain>
    </source>
</reference>
<dbReference type="Proteomes" id="UP000008827">
    <property type="component" value="Chromosome 1"/>
</dbReference>
<name>A0A0R0L953_SOYBN</name>
<dbReference type="AlphaFoldDB" id="A0A0R0L953"/>
<dbReference type="Gramene" id="KRH75536">
    <property type="protein sequence ID" value="KRH75536"/>
    <property type="gene ID" value="GLYMA_01G090600"/>
</dbReference>
<keyword evidence="3" id="KW-1185">Reference proteome</keyword>
<evidence type="ECO:0000313" key="3">
    <source>
        <dbReference type="Proteomes" id="UP000008827"/>
    </source>
</evidence>